<protein>
    <recommendedName>
        <fullName evidence="5">Zinc finger GRF-type domain-containing protein</fullName>
    </recommendedName>
</protein>
<keyword evidence="1" id="KW-0175">Coiled coil</keyword>
<keyword evidence="4" id="KW-1185">Reference proteome</keyword>
<evidence type="ECO:0000313" key="4">
    <source>
        <dbReference type="Proteomes" id="UP000286045"/>
    </source>
</evidence>
<feature type="compositionally biased region" description="Basic and acidic residues" evidence="2">
    <location>
        <begin position="108"/>
        <end position="118"/>
    </location>
</feature>
<dbReference type="Proteomes" id="UP000286045">
    <property type="component" value="Unassembled WGS sequence"/>
</dbReference>
<feature type="coiled-coil region" evidence="1">
    <location>
        <begin position="394"/>
        <end position="428"/>
    </location>
</feature>
<feature type="region of interest" description="Disordered" evidence="2">
    <location>
        <begin position="1"/>
        <end position="32"/>
    </location>
</feature>
<evidence type="ECO:0000313" key="3">
    <source>
        <dbReference type="EMBL" id="RWA12989.1"/>
    </source>
</evidence>
<feature type="compositionally biased region" description="Low complexity" evidence="2">
    <location>
        <begin position="1"/>
        <end position="19"/>
    </location>
</feature>
<feature type="region of interest" description="Disordered" evidence="2">
    <location>
        <begin position="49"/>
        <end position="68"/>
    </location>
</feature>
<name>A0A439DF11_9PEZI</name>
<organism evidence="3 4">
    <name type="scientific">Xylaria grammica</name>
    <dbReference type="NCBI Taxonomy" id="363999"/>
    <lineage>
        <taxon>Eukaryota</taxon>
        <taxon>Fungi</taxon>
        <taxon>Dikarya</taxon>
        <taxon>Ascomycota</taxon>
        <taxon>Pezizomycotina</taxon>
        <taxon>Sordariomycetes</taxon>
        <taxon>Xylariomycetidae</taxon>
        <taxon>Xylariales</taxon>
        <taxon>Xylariaceae</taxon>
        <taxon>Xylaria</taxon>
    </lineage>
</organism>
<feature type="compositionally biased region" description="Low complexity" evidence="2">
    <location>
        <begin position="334"/>
        <end position="348"/>
    </location>
</feature>
<gene>
    <name evidence="3" type="ORF">EKO27_g2111</name>
</gene>
<feature type="compositionally biased region" description="Basic and acidic residues" evidence="2">
    <location>
        <begin position="296"/>
        <end position="321"/>
    </location>
</feature>
<sequence length="436" mass="48026">MSSSPPSTPSSSPSSSPQSHQGPTNGVFRNGNWLCNCEPPRLATIRQVRKETSKHKDKKFYGCPTNEGEGNRCNMFVLMEEAKQRQWESFKSSGRSEKRQTTIPETLTPRKVEREPRKRTPVIEFVDLENIGDEASTSKSARASTSNPAPPPRSQLGPPATAGTSTLRGSGSGEGPLLEQGDIYDTSSSSSDEDEGGTSNRTANSTTLQPSAMSKTHTTQPAGPKRKRSDQEDNYDEFSTSGEEEFMAVGDRYSKTASTLGKYRDPFITPSTVRTTDVEHGLPTPSQTKGKSVNKKLFESESNRSDTADAKRQRLDPDKGLQTHLFGTDKTIDPTPSSSTSSPAPASPRVNPTHLTSEIMDLLKKEEITFATRCAVRGALRKYGDQAKGYERGRDISRKAIKELEERCARLQARVDNLENGRRECRTALMDLWSRV</sequence>
<evidence type="ECO:0000256" key="1">
    <source>
        <dbReference type="SAM" id="Coils"/>
    </source>
</evidence>
<reference evidence="3 4" key="1">
    <citation type="submission" date="2018-12" db="EMBL/GenBank/DDBJ databases">
        <title>Draft genome sequence of Xylaria grammica IHI A82.</title>
        <authorList>
            <person name="Buettner E."/>
            <person name="Kellner H."/>
        </authorList>
    </citation>
    <scope>NUCLEOTIDE SEQUENCE [LARGE SCALE GENOMIC DNA]</scope>
    <source>
        <strain evidence="3 4">IHI A82</strain>
    </source>
</reference>
<dbReference type="STRING" id="363999.A0A439DF11"/>
<evidence type="ECO:0000256" key="2">
    <source>
        <dbReference type="SAM" id="MobiDB-lite"/>
    </source>
</evidence>
<feature type="compositionally biased region" description="Basic and acidic residues" evidence="2">
    <location>
        <begin position="84"/>
        <end position="100"/>
    </location>
</feature>
<accession>A0A439DF11</accession>
<dbReference type="EMBL" id="RYZI01000037">
    <property type="protein sequence ID" value="RWA12989.1"/>
    <property type="molecule type" value="Genomic_DNA"/>
</dbReference>
<comment type="caution">
    <text evidence="3">The sequence shown here is derived from an EMBL/GenBank/DDBJ whole genome shotgun (WGS) entry which is preliminary data.</text>
</comment>
<feature type="compositionally biased region" description="Acidic residues" evidence="2">
    <location>
        <begin position="232"/>
        <end position="246"/>
    </location>
</feature>
<proteinExistence type="predicted"/>
<feature type="region of interest" description="Disordered" evidence="2">
    <location>
        <begin position="84"/>
        <end position="352"/>
    </location>
</feature>
<feature type="compositionally biased region" description="Polar residues" evidence="2">
    <location>
        <begin position="200"/>
        <end position="221"/>
    </location>
</feature>
<feature type="compositionally biased region" description="Low complexity" evidence="2">
    <location>
        <begin position="135"/>
        <end position="146"/>
    </location>
</feature>
<evidence type="ECO:0008006" key="5">
    <source>
        <dbReference type="Google" id="ProtNLM"/>
    </source>
</evidence>
<dbReference type="AlphaFoldDB" id="A0A439DF11"/>